<dbReference type="InterPro" id="IPR000008">
    <property type="entry name" value="C2_dom"/>
</dbReference>
<evidence type="ECO:0000313" key="16">
    <source>
        <dbReference type="Proteomes" id="UP000243876"/>
    </source>
</evidence>
<feature type="compositionally biased region" description="Polar residues" evidence="11">
    <location>
        <begin position="73"/>
        <end position="82"/>
    </location>
</feature>
<keyword evidence="3" id="KW-0597">Phosphoprotein</keyword>
<dbReference type="PRINTS" id="PR00360">
    <property type="entry name" value="C2DOMAIN"/>
</dbReference>
<name>A0A0D6ENU8_SPOSA</name>
<feature type="region of interest" description="Disordered" evidence="11">
    <location>
        <begin position="1520"/>
        <end position="1564"/>
    </location>
</feature>
<dbReference type="GO" id="GO:0005789">
    <property type="term" value="C:endoplasmic reticulum membrane"/>
    <property type="evidence" value="ECO:0007669"/>
    <property type="project" value="UniProtKB-SubCell"/>
</dbReference>
<accession>A0A0D6ENU8</accession>
<dbReference type="Pfam" id="PF00168">
    <property type="entry name" value="C2"/>
    <property type="match status" value="5"/>
</dbReference>
<keyword evidence="6" id="KW-0256">Endoplasmic reticulum</keyword>
<feature type="compositionally biased region" description="Basic and acidic residues" evidence="11">
    <location>
        <begin position="964"/>
        <end position="976"/>
    </location>
</feature>
<protein>
    <submittedName>
        <fullName evidence="15">SPOSA6832_02953-mRNA-1:cds</fullName>
    </submittedName>
</protein>
<proteinExistence type="predicted"/>
<dbReference type="EMBL" id="CENE01000012">
    <property type="protein sequence ID" value="CEQ41250.1"/>
    <property type="molecule type" value="Genomic_DNA"/>
</dbReference>
<dbReference type="CDD" id="cd04052">
    <property type="entry name" value="C2B_Tricalbin-like"/>
    <property type="match status" value="1"/>
</dbReference>
<evidence type="ECO:0000256" key="4">
    <source>
        <dbReference type="ARBA" id="ARBA00022692"/>
    </source>
</evidence>
<dbReference type="SMART" id="SM00239">
    <property type="entry name" value="C2"/>
    <property type="match status" value="4"/>
</dbReference>
<dbReference type="PROSITE" id="PS50004">
    <property type="entry name" value="C2"/>
    <property type="match status" value="4"/>
</dbReference>
<evidence type="ECO:0000256" key="5">
    <source>
        <dbReference type="ARBA" id="ARBA00022737"/>
    </source>
</evidence>
<keyword evidence="9" id="KW-0446">Lipid-binding</keyword>
<evidence type="ECO:0000259" key="14">
    <source>
        <dbReference type="PROSITE" id="PS51847"/>
    </source>
</evidence>
<keyword evidence="16" id="KW-1185">Reference proteome</keyword>
<evidence type="ECO:0000256" key="8">
    <source>
        <dbReference type="ARBA" id="ARBA00023055"/>
    </source>
</evidence>
<keyword evidence="4 12" id="KW-0812">Transmembrane</keyword>
<dbReference type="GO" id="GO:0006869">
    <property type="term" value="P:lipid transport"/>
    <property type="evidence" value="ECO:0007669"/>
    <property type="project" value="UniProtKB-KW"/>
</dbReference>
<evidence type="ECO:0000256" key="2">
    <source>
        <dbReference type="ARBA" id="ARBA00022448"/>
    </source>
</evidence>
<feature type="compositionally biased region" description="Polar residues" evidence="11">
    <location>
        <begin position="947"/>
        <end position="960"/>
    </location>
</feature>
<feature type="compositionally biased region" description="Low complexity" evidence="11">
    <location>
        <begin position="56"/>
        <end position="68"/>
    </location>
</feature>
<dbReference type="InterPro" id="IPR037756">
    <property type="entry name" value="C2D_Tricalbin"/>
</dbReference>
<dbReference type="InterPro" id="IPR056910">
    <property type="entry name" value="TCB1-3_C2"/>
</dbReference>
<dbReference type="Gene3D" id="2.60.40.150">
    <property type="entry name" value="C2 domain"/>
    <property type="match status" value="4"/>
</dbReference>
<evidence type="ECO:0000313" key="15">
    <source>
        <dbReference type="EMBL" id="CEQ41250.1"/>
    </source>
</evidence>
<dbReference type="Pfam" id="PF25669">
    <property type="entry name" value="SMP_MUG190-like"/>
    <property type="match status" value="1"/>
</dbReference>
<feature type="domain" description="C2" evidence="13">
    <location>
        <begin position="1125"/>
        <end position="1243"/>
    </location>
</feature>
<feature type="domain" description="C2" evidence="13">
    <location>
        <begin position="472"/>
        <end position="597"/>
    </location>
</feature>
<evidence type="ECO:0000256" key="3">
    <source>
        <dbReference type="ARBA" id="ARBA00022553"/>
    </source>
</evidence>
<evidence type="ECO:0000256" key="12">
    <source>
        <dbReference type="SAM" id="Phobius"/>
    </source>
</evidence>
<feature type="region of interest" description="Disordered" evidence="11">
    <location>
        <begin position="1338"/>
        <end position="1359"/>
    </location>
</feature>
<dbReference type="CDD" id="cd21678">
    <property type="entry name" value="SMP_TCB"/>
    <property type="match status" value="1"/>
</dbReference>
<feature type="region of interest" description="Disordered" evidence="11">
    <location>
        <begin position="930"/>
        <end position="976"/>
    </location>
</feature>
<feature type="domain" description="SMP-LTD" evidence="14">
    <location>
        <begin position="261"/>
        <end position="481"/>
    </location>
</feature>
<organism evidence="15 16">
    <name type="scientific">Sporidiobolus salmonicolor</name>
    <name type="common">Yeast-like fungus</name>
    <name type="synonym">Sporobolomyces salmonicolor</name>
    <dbReference type="NCBI Taxonomy" id="5005"/>
    <lineage>
        <taxon>Eukaryota</taxon>
        <taxon>Fungi</taxon>
        <taxon>Dikarya</taxon>
        <taxon>Basidiomycota</taxon>
        <taxon>Pucciniomycotina</taxon>
        <taxon>Microbotryomycetes</taxon>
        <taxon>Sporidiobolales</taxon>
        <taxon>Sporidiobolaceae</taxon>
        <taxon>Sporobolomyces</taxon>
    </lineage>
</organism>
<evidence type="ECO:0000256" key="7">
    <source>
        <dbReference type="ARBA" id="ARBA00022989"/>
    </source>
</evidence>
<dbReference type="Proteomes" id="UP000243876">
    <property type="component" value="Unassembled WGS sequence"/>
</dbReference>
<dbReference type="CDD" id="cd04045">
    <property type="entry name" value="C2C_Tricalbin-like"/>
    <property type="match status" value="1"/>
</dbReference>
<dbReference type="InterPro" id="IPR035892">
    <property type="entry name" value="C2_domain_sf"/>
</dbReference>
<dbReference type="InterPro" id="IPR037761">
    <property type="entry name" value="C2A_Tricalbin"/>
</dbReference>
<dbReference type="PANTHER" id="PTHR46980:SF2">
    <property type="entry name" value="TRICALBIN-1-RELATED"/>
    <property type="match status" value="1"/>
</dbReference>
<feature type="region of interest" description="Disordered" evidence="11">
    <location>
        <begin position="1"/>
        <end position="165"/>
    </location>
</feature>
<evidence type="ECO:0000256" key="9">
    <source>
        <dbReference type="ARBA" id="ARBA00023121"/>
    </source>
</evidence>
<feature type="compositionally biased region" description="Polar residues" evidence="11">
    <location>
        <begin position="1538"/>
        <end position="1554"/>
    </location>
</feature>
<keyword evidence="8" id="KW-0445">Lipid transport</keyword>
<dbReference type="PANTHER" id="PTHR46980">
    <property type="entry name" value="TRICALBIN-1-RELATED"/>
    <property type="match status" value="1"/>
</dbReference>
<feature type="transmembrane region" description="Helical" evidence="12">
    <location>
        <begin position="201"/>
        <end position="234"/>
    </location>
</feature>
<dbReference type="CDD" id="cd04040">
    <property type="entry name" value="C2D_Tricalbin-like"/>
    <property type="match status" value="1"/>
</dbReference>
<reference evidence="16" key="1">
    <citation type="submission" date="2015-02" db="EMBL/GenBank/DDBJ databases">
        <authorList>
            <person name="Gon?alves P."/>
        </authorList>
    </citation>
    <scope>NUCLEOTIDE SEQUENCE [LARGE SCALE GENOMIC DNA]</scope>
</reference>
<dbReference type="InterPro" id="IPR052455">
    <property type="entry name" value="Tricalbin_domain"/>
</dbReference>
<dbReference type="InterPro" id="IPR037765">
    <property type="entry name" value="C2B_Tricalbin"/>
</dbReference>
<keyword evidence="5" id="KW-0677">Repeat</keyword>
<keyword evidence="7 12" id="KW-1133">Transmembrane helix</keyword>
<dbReference type="InterPro" id="IPR031468">
    <property type="entry name" value="SMP_LBD"/>
</dbReference>
<dbReference type="InterPro" id="IPR037762">
    <property type="entry name" value="C2C_Tricalbin"/>
</dbReference>
<evidence type="ECO:0000256" key="11">
    <source>
        <dbReference type="SAM" id="MobiDB-lite"/>
    </source>
</evidence>
<dbReference type="GO" id="GO:0008289">
    <property type="term" value="F:lipid binding"/>
    <property type="evidence" value="ECO:0007669"/>
    <property type="project" value="UniProtKB-KW"/>
</dbReference>
<evidence type="ECO:0000259" key="13">
    <source>
        <dbReference type="PROSITE" id="PS50004"/>
    </source>
</evidence>
<evidence type="ECO:0000256" key="6">
    <source>
        <dbReference type="ARBA" id="ARBA00022824"/>
    </source>
</evidence>
<dbReference type="GO" id="GO:0061817">
    <property type="term" value="P:endoplasmic reticulum-plasma membrane tethering"/>
    <property type="evidence" value="ECO:0007669"/>
    <property type="project" value="InterPro"/>
</dbReference>
<evidence type="ECO:0000256" key="1">
    <source>
        <dbReference type="ARBA" id="ARBA00004586"/>
    </source>
</evidence>
<feature type="non-terminal residue" evidence="15">
    <location>
        <position position="1"/>
    </location>
</feature>
<feature type="compositionally biased region" description="Basic and acidic residues" evidence="11">
    <location>
        <begin position="107"/>
        <end position="145"/>
    </location>
</feature>
<gene>
    <name evidence="15" type="primary">SPOSA6832_02953</name>
</gene>
<dbReference type="OrthoDB" id="1029639at2759"/>
<feature type="domain" description="C2" evidence="13">
    <location>
        <begin position="743"/>
        <end position="877"/>
    </location>
</feature>
<feature type="domain" description="C2" evidence="13">
    <location>
        <begin position="621"/>
        <end position="737"/>
    </location>
</feature>
<sequence>MSAPVLESDSVPPASHTGQAGVKPPASELGQQLQEVQDQARGATVHSFDPFASPSQKAQQALKGAKGAIPSLDLSSAPSLRGSTGGTAVASDAGSNGKKVEVTTGPRESDKATKEEALQGKEGEGYAGDEERARGILKGEGRISDDGVENPPGAMPEKEAEKGKSRLGLRLVGPDRIARSSSLPRTPRSVRSSKTLYHNAGIITFSIVASHFVTLFGGGLGWLILILAVCATYYQTSIKRVRRNVRDDMAREVAKKGLRNEVESVTWLNLFSTQRRACSELEVGADLLDYAVQRFWLIYEPVLSATIVASVDQVLSVSTPGFLDSIRMTTFTLGTKPPHIDHVQTFPDTEEDVVLMEWKVSFIPNDVKDMTHAQSAKKVNPKIVLNVRFGVGPATLGKDIVVEDISFAGTMRIKLKLMNNFPHVQTVDLSFMQPPVFDFVLKPIGFDLSLIPGLSPFITQTVHSILAPMMYDPNAFTLNLEQLLSGAPIDTAVGVLAVTVHSGKGLRGVKLGGGAPDPYVSFSISGRAELARTSTKRSTSSPHWKGETKYILLNNPNDTLTMTLFDWNDHRPDNNIGSVNFDLKSLQKDGEQIGQTGEVIFDGKARGQLKFDAVYYPVLQPKKQPDGTLEPVPETTSGVVRLVVHQAKDLDPRGQQINPFFTVTLNDQSIHRSQTLKRTPNPIWERATEFLVTNKSSAVVGVTVKDDNSILADSKLGVCKVRLMDLLEANKKGNDWFPLSHARSGKVRVSAEWKPVLMTGAINGAGVYSPPIGVVRLWFKRSQDLKNVEALTGGKSDPYVRVLHGGIIVGRTVVHDNDLDPEYDEIIYVQVHSPRDEFVIEVMDYQHLTKDRTLGSTQFAIAGLVAEGPDKKTKPWVGTGKVARTDVLRSDAKRTVKGNIQFDAEFFPCVPLKNVSFKTPEPAAITEEVELDDAKDDKSFASPPTSPVKSITSVNGTASANGDGEAREKEKEEEMGIDIPREQLLKAQTGVLCFQIVSGQLAKKGARLEVLFDDGYWSAYSTEPSRSTHNTWDEIGEALIRELDFRYFTFAALLRKTRPDALFSAFHSQIIFRLNMAEKDTREEIIASATVDMNTFLEAALDKPATFTLTAPDGSARSTVVIAAKYVPVEMEILPRESINNSGLLRVDLLDAKGLPSADKNGKSDPYAVFELDGKRVHKSEVVKKTLAPVWNEKFECEVARKDIAKLTLTVYDWDRVGNPDKLGRATIDLASLEPMEPKELTVDLKDTKTNASAGTVRLRLLHRPGFLIRSRHATSTFSGGRVGTVLGGVGGGVLAVGGGVGGAGMAVGKSLGHGVTGVGKGAFKGIRKIEGLVPGGNRTSTVRNGDLTPVPSTDGVEPSGVAVSTISAAGSPVQPPAEMLNNANGSGLATAMRVPATSDGVAGASVIITVGQLSGLGEGGEKKAVHVKLNGGKTLLSTHHHKGAGDAIDFNETISVKAAEGPMELSFAVVHPKTIGSDKLLGTATLSLWEHVNATRASSTVNLPVVGTEGNLQVSLNYVPPPEFPRDSRPPSIAGSVASSPSHKQRSRFSSFGRSPKPELTTE</sequence>
<comment type="subcellular location">
    <subcellularLocation>
        <location evidence="1">Endoplasmic reticulum membrane</location>
    </subcellularLocation>
</comment>
<dbReference type="Pfam" id="PF24920">
    <property type="entry name" value="C2_TCB1"/>
    <property type="match status" value="1"/>
</dbReference>
<keyword evidence="2" id="KW-0813">Transport</keyword>
<dbReference type="CDD" id="cd04044">
    <property type="entry name" value="C2A_Tricalbin-like"/>
    <property type="match status" value="1"/>
</dbReference>
<dbReference type="PROSITE" id="PS51847">
    <property type="entry name" value="SMP"/>
    <property type="match status" value="1"/>
</dbReference>
<dbReference type="SUPFAM" id="SSF49562">
    <property type="entry name" value="C2 domain (Calcium/lipid-binding domain, CaLB)"/>
    <property type="match status" value="5"/>
</dbReference>
<keyword evidence="10 12" id="KW-0472">Membrane</keyword>
<evidence type="ECO:0000256" key="10">
    <source>
        <dbReference type="ARBA" id="ARBA00023136"/>
    </source>
</evidence>